<evidence type="ECO:0000313" key="2">
    <source>
        <dbReference type="Proteomes" id="UP000321051"/>
    </source>
</evidence>
<dbReference type="SUPFAM" id="SSF56037">
    <property type="entry name" value="PheT/TilS domain"/>
    <property type="match status" value="1"/>
</dbReference>
<organism evidence="1 2">
    <name type="scientific">Marinococcus halophilus</name>
    <dbReference type="NCBI Taxonomy" id="1371"/>
    <lineage>
        <taxon>Bacteria</taxon>
        <taxon>Bacillati</taxon>
        <taxon>Bacillota</taxon>
        <taxon>Bacilli</taxon>
        <taxon>Bacillales</taxon>
        <taxon>Bacillaceae</taxon>
        <taxon>Marinococcus</taxon>
    </lineage>
</organism>
<dbReference type="AlphaFoldDB" id="A0A510Y6B7"/>
<evidence type="ECO:0000313" key="1">
    <source>
        <dbReference type="EMBL" id="GEK58875.1"/>
    </source>
</evidence>
<sequence length="233" mass="26281">MLKDISISSAVFKIIPSFQCGVNIYRDIVIDDSPGMLRGRVDFFHKQIQMDLLDQSVYDYTGVRQWQQILEQAGLIDRSLPPLHEQLYKNLQADNIPPSEHSGEDLIHFFNLQYETPVILIDADTVFDYVKIGFGVEQDQLQITENHLHPMYGQIIAKDRKKTLASLSGPGLDSRTSRSTTTAIQLTFIRPQLSNDSAAELTQAVGDMFTQIHGGTVESRLLRAASPVWEFSL</sequence>
<gene>
    <name evidence="1" type="primary">yhzB</name>
    <name evidence="1" type="ORF">MHA01_17800</name>
</gene>
<name>A0A510Y6B7_MARHA</name>
<accession>A0A510Y6B7</accession>
<reference evidence="1 2" key="1">
    <citation type="submission" date="2019-07" db="EMBL/GenBank/DDBJ databases">
        <title>Whole genome shotgun sequence of Marinococcus halophilus NBRC 102359.</title>
        <authorList>
            <person name="Hosoyama A."/>
            <person name="Uohara A."/>
            <person name="Ohji S."/>
            <person name="Ichikawa N."/>
        </authorList>
    </citation>
    <scope>NUCLEOTIDE SEQUENCE [LARGE SCALE GENOMIC DNA]</scope>
    <source>
        <strain evidence="1 2">NBRC 102359</strain>
    </source>
</reference>
<dbReference type="RefSeq" id="WP_094908025.1">
    <property type="nucleotide sequence ID" value="NZ_BJUN01000008.1"/>
</dbReference>
<proteinExistence type="predicted"/>
<evidence type="ECO:0008006" key="3">
    <source>
        <dbReference type="Google" id="ProtNLM"/>
    </source>
</evidence>
<dbReference type="EMBL" id="BJUN01000008">
    <property type="protein sequence ID" value="GEK58875.1"/>
    <property type="molecule type" value="Genomic_DNA"/>
</dbReference>
<dbReference type="STRING" id="1371.GCA_900166605_03311"/>
<protein>
    <recommendedName>
        <fullName evidence="3">B3/B4 tRNA-binding domain-containing protein</fullName>
    </recommendedName>
</protein>
<comment type="caution">
    <text evidence="1">The sequence shown here is derived from an EMBL/GenBank/DDBJ whole genome shotgun (WGS) entry which is preliminary data.</text>
</comment>
<keyword evidence="2" id="KW-1185">Reference proteome</keyword>
<dbReference type="OrthoDB" id="9789812at2"/>
<dbReference type="Proteomes" id="UP000321051">
    <property type="component" value="Unassembled WGS sequence"/>
</dbReference>